<protein>
    <recommendedName>
        <fullName evidence="3">Ribbon-helix-helix protein CopG domain-containing protein</fullName>
    </recommendedName>
</protein>
<evidence type="ECO:0000313" key="2">
    <source>
        <dbReference type="Proteomes" id="UP001141336"/>
    </source>
</evidence>
<dbReference type="RefSeq" id="WP_268922506.1">
    <property type="nucleotide sequence ID" value="NZ_JAPTGC010000003.1"/>
</dbReference>
<sequence>MTNALRIGVRVPYPQASQVETLAKQRGISTAMTARILITKALEAGITV</sequence>
<accession>A0ABT4IKL2</accession>
<keyword evidence="2" id="KW-1185">Reference proteome</keyword>
<dbReference type="EMBL" id="JAPTGC010000003">
    <property type="protein sequence ID" value="MCZ0862277.1"/>
    <property type="molecule type" value="Genomic_DNA"/>
</dbReference>
<evidence type="ECO:0008006" key="3">
    <source>
        <dbReference type="Google" id="ProtNLM"/>
    </source>
</evidence>
<dbReference type="Proteomes" id="UP001141336">
    <property type="component" value="Unassembled WGS sequence"/>
</dbReference>
<name>A0ABT4IKL2_9EURY</name>
<organism evidence="1 2">
    <name type="scientific">Methanocorpusculum vombati</name>
    <dbReference type="NCBI Taxonomy" id="3002864"/>
    <lineage>
        <taxon>Archaea</taxon>
        <taxon>Methanobacteriati</taxon>
        <taxon>Methanobacteriota</taxon>
        <taxon>Stenosarchaea group</taxon>
        <taxon>Methanomicrobia</taxon>
        <taxon>Methanomicrobiales</taxon>
        <taxon>Methanocorpusculaceae</taxon>
        <taxon>Methanocorpusculum</taxon>
    </lineage>
</organism>
<evidence type="ECO:0000313" key="1">
    <source>
        <dbReference type="EMBL" id="MCZ0862277.1"/>
    </source>
</evidence>
<gene>
    <name evidence="1" type="ORF">O0S09_03280</name>
</gene>
<comment type="caution">
    <text evidence="1">The sequence shown here is derived from an EMBL/GenBank/DDBJ whole genome shotgun (WGS) entry which is preliminary data.</text>
</comment>
<proteinExistence type="predicted"/>
<reference evidence="1" key="1">
    <citation type="submission" date="2022-12" db="EMBL/GenBank/DDBJ databases">
        <title>Isolation and characterisation of novel Methanocorpusculum spp. from native Australian herbivores indicates the genus is ancestrally host-associated.</title>
        <authorList>
            <person name="Volmer J.G."/>
            <person name="Soo R.M."/>
            <person name="Evans P.N."/>
            <person name="Hoedt E.C."/>
            <person name="Astorga Alsina A.L."/>
            <person name="Woodcroft B.J."/>
            <person name="Tyson G.W."/>
            <person name="Hugenholtz P."/>
            <person name="Morrison M."/>
        </authorList>
    </citation>
    <scope>NUCLEOTIDE SEQUENCE</scope>
    <source>
        <strain evidence="1">CW153</strain>
    </source>
</reference>